<evidence type="ECO:0000313" key="7">
    <source>
        <dbReference type="Proteomes" id="UP001597237"/>
    </source>
</evidence>
<feature type="transmembrane region" description="Helical" evidence="5">
    <location>
        <begin position="96"/>
        <end position="112"/>
    </location>
</feature>
<evidence type="ECO:0000256" key="5">
    <source>
        <dbReference type="RuleBase" id="RU363041"/>
    </source>
</evidence>
<feature type="transmembrane region" description="Helical" evidence="5">
    <location>
        <begin position="30"/>
        <end position="51"/>
    </location>
</feature>
<dbReference type="EMBL" id="JBHUEY010000001">
    <property type="protein sequence ID" value="MFD1783814.1"/>
    <property type="molecule type" value="Genomic_DNA"/>
</dbReference>
<feature type="transmembrane region" description="Helical" evidence="5">
    <location>
        <begin position="195"/>
        <end position="217"/>
    </location>
</feature>
<protein>
    <recommendedName>
        <fullName evidence="5">Probable membrane transporter protein</fullName>
    </recommendedName>
</protein>
<keyword evidence="5" id="KW-1003">Cell membrane</keyword>
<dbReference type="InterPro" id="IPR002781">
    <property type="entry name" value="TM_pro_TauE-like"/>
</dbReference>
<organism evidence="6 7">
    <name type="scientific">Phenylobacterium terrae</name>
    <dbReference type="NCBI Taxonomy" id="2665495"/>
    <lineage>
        <taxon>Bacteria</taxon>
        <taxon>Pseudomonadati</taxon>
        <taxon>Pseudomonadota</taxon>
        <taxon>Alphaproteobacteria</taxon>
        <taxon>Caulobacterales</taxon>
        <taxon>Caulobacteraceae</taxon>
        <taxon>Phenylobacterium</taxon>
    </lineage>
</organism>
<dbReference type="Proteomes" id="UP001597237">
    <property type="component" value="Unassembled WGS sequence"/>
</dbReference>
<feature type="transmembrane region" description="Helical" evidence="5">
    <location>
        <begin position="124"/>
        <end position="146"/>
    </location>
</feature>
<evidence type="ECO:0000256" key="3">
    <source>
        <dbReference type="ARBA" id="ARBA00022989"/>
    </source>
</evidence>
<evidence type="ECO:0000256" key="4">
    <source>
        <dbReference type="ARBA" id="ARBA00023136"/>
    </source>
</evidence>
<keyword evidence="4 5" id="KW-0472">Membrane</keyword>
<keyword evidence="7" id="KW-1185">Reference proteome</keyword>
<name>A0ABW4N1F4_9CAUL</name>
<proteinExistence type="inferred from homology"/>
<keyword evidence="3 5" id="KW-1133">Transmembrane helix</keyword>
<comment type="caution">
    <text evidence="6">The sequence shown here is derived from an EMBL/GenBank/DDBJ whole genome shotgun (WGS) entry which is preliminary data.</text>
</comment>
<feature type="transmembrane region" description="Helical" evidence="5">
    <location>
        <begin position="6"/>
        <end position="23"/>
    </location>
</feature>
<reference evidence="7" key="1">
    <citation type="journal article" date="2019" name="Int. J. Syst. Evol. Microbiol.">
        <title>The Global Catalogue of Microorganisms (GCM) 10K type strain sequencing project: providing services to taxonomists for standard genome sequencing and annotation.</title>
        <authorList>
            <consortium name="The Broad Institute Genomics Platform"/>
            <consortium name="The Broad Institute Genome Sequencing Center for Infectious Disease"/>
            <person name="Wu L."/>
            <person name="Ma J."/>
        </authorList>
    </citation>
    <scope>NUCLEOTIDE SEQUENCE [LARGE SCALE GENOMIC DNA]</scope>
    <source>
        <strain evidence="7">DFY28</strain>
    </source>
</reference>
<comment type="subcellular location">
    <subcellularLocation>
        <location evidence="5">Cell membrane</location>
        <topology evidence="5">Multi-pass membrane protein</topology>
    </subcellularLocation>
    <subcellularLocation>
        <location evidence="1">Membrane</location>
        <topology evidence="1">Multi-pass membrane protein</topology>
    </subcellularLocation>
</comment>
<dbReference type="RefSeq" id="WP_377282994.1">
    <property type="nucleotide sequence ID" value="NZ_JBHRSI010000008.1"/>
</dbReference>
<feature type="transmembrane region" description="Helical" evidence="5">
    <location>
        <begin position="229"/>
        <end position="248"/>
    </location>
</feature>
<gene>
    <name evidence="6" type="ORF">ACFSC0_10455</name>
</gene>
<evidence type="ECO:0000256" key="1">
    <source>
        <dbReference type="ARBA" id="ARBA00004141"/>
    </source>
</evidence>
<feature type="transmembrane region" description="Helical" evidence="5">
    <location>
        <begin position="166"/>
        <end position="189"/>
    </location>
</feature>
<comment type="similarity">
    <text evidence="5">Belongs to the 4-toluene sulfonate uptake permease (TSUP) (TC 2.A.102) family.</text>
</comment>
<evidence type="ECO:0000256" key="2">
    <source>
        <dbReference type="ARBA" id="ARBA00022692"/>
    </source>
</evidence>
<accession>A0ABW4N1F4</accession>
<sequence>MSPATIAIVLAAVVGTAAISGLFGMAGGSLLMGVLMLTVPVASAMVLHGAAQLASNGARAALHFRHIRWPVVTVFGAGAVLAMALMSFVSFAPSKALVFLAMGLLPILVWIPQRWSPFDAARPAHAFVAGMSTTALALTSGVSGPLTELFLVRSAMPARQVIATKAALQVFGHVAKILFYGAALLAGAGEGAAPPWLLAAVALAALAGAAIGGRLLDHVSEENFRRWRRWIFTVIGGTFLAQAVQLYLAGGG</sequence>
<feature type="transmembrane region" description="Helical" evidence="5">
    <location>
        <begin position="71"/>
        <end position="89"/>
    </location>
</feature>
<keyword evidence="2 5" id="KW-0812">Transmembrane</keyword>
<dbReference type="Pfam" id="PF01925">
    <property type="entry name" value="TauE"/>
    <property type="match status" value="1"/>
</dbReference>
<evidence type="ECO:0000313" key="6">
    <source>
        <dbReference type="EMBL" id="MFD1783814.1"/>
    </source>
</evidence>